<organism evidence="1">
    <name type="scientific">Anoplophora glabripennis</name>
    <name type="common">Asian longhorn beetle</name>
    <name type="synonym">Anoplophora nobilis</name>
    <dbReference type="NCBI Taxonomy" id="217634"/>
    <lineage>
        <taxon>Eukaryota</taxon>
        <taxon>Metazoa</taxon>
        <taxon>Ecdysozoa</taxon>
        <taxon>Arthropoda</taxon>
        <taxon>Hexapoda</taxon>
        <taxon>Insecta</taxon>
        <taxon>Pterygota</taxon>
        <taxon>Neoptera</taxon>
        <taxon>Endopterygota</taxon>
        <taxon>Coleoptera</taxon>
        <taxon>Polyphaga</taxon>
        <taxon>Cucujiformia</taxon>
        <taxon>Chrysomeloidea</taxon>
        <taxon>Cerambycidae</taxon>
        <taxon>Lamiinae</taxon>
        <taxon>Lamiini</taxon>
        <taxon>Anoplophora</taxon>
    </lineage>
</organism>
<reference evidence="1" key="1">
    <citation type="submission" date="2013-07" db="EMBL/GenBank/DDBJ databases">
        <title>Midgut Transcriptome Profiling of Anoplphora glabripennis, a Lignocellulose Degrading, Wood-Boring Cerambycid.</title>
        <authorList>
            <person name="Scully E.D."/>
            <person name="Hoover K."/>
            <person name="Carlson J.E."/>
            <person name="Tien M."/>
            <person name="Geib S.M."/>
        </authorList>
    </citation>
    <scope>NUCLEOTIDE SEQUENCE</scope>
</reference>
<protein>
    <submittedName>
        <fullName evidence="1">Mariner Mos1 transposase</fullName>
    </submittedName>
</protein>
<sequence>DDPRPAQPSDVTTSKTIAAVQKLICEDHRITYKQIQETLNILVWTINKILNEHLEVHKVCTAFVPHKLTDEEREHRVKWCERMLTKFKSGRFSEISSIIVTGDEIYYYDVPTKSQSRMDV</sequence>
<proteinExistence type="predicted"/>
<accession>V5GS77</accession>
<dbReference type="EMBL" id="GALX01004019">
    <property type="protein sequence ID" value="JAB64447.1"/>
    <property type="molecule type" value="Transcribed_RNA"/>
</dbReference>
<dbReference type="PANTHER" id="PTHR46060:SF1">
    <property type="entry name" value="MARINER MOS1 TRANSPOSASE-LIKE PROTEIN"/>
    <property type="match status" value="1"/>
</dbReference>
<dbReference type="GO" id="GO:0003676">
    <property type="term" value="F:nucleic acid binding"/>
    <property type="evidence" value="ECO:0007669"/>
    <property type="project" value="InterPro"/>
</dbReference>
<dbReference type="AlphaFoldDB" id="V5GS77"/>
<gene>
    <name evidence="1" type="primary">MOS1T</name>
</gene>
<dbReference type="InterPro" id="IPR036397">
    <property type="entry name" value="RNaseH_sf"/>
</dbReference>
<dbReference type="Gene3D" id="3.30.420.10">
    <property type="entry name" value="Ribonuclease H-like superfamily/Ribonuclease H"/>
    <property type="match status" value="1"/>
</dbReference>
<dbReference type="PANTHER" id="PTHR46060">
    <property type="entry name" value="MARINER MOS1 TRANSPOSASE-LIKE PROTEIN"/>
    <property type="match status" value="1"/>
</dbReference>
<dbReference type="InterPro" id="IPR052709">
    <property type="entry name" value="Transposase-MT_Hybrid"/>
</dbReference>
<evidence type="ECO:0000313" key="1">
    <source>
        <dbReference type="EMBL" id="JAB64447.1"/>
    </source>
</evidence>
<feature type="non-terminal residue" evidence="1">
    <location>
        <position position="1"/>
    </location>
</feature>
<name>V5GS77_ANOGL</name>